<proteinExistence type="predicted"/>
<sequence>MKTVLTLMVRHGKITQADADEAMKVDIKSLLVEKQEQATPYEAFMQQVENEVKEKIDGADIYTDGLKIYTTLDPKAQEYVEHLLSNSEDSPIKYPNDSMQFWNGCIRYKNR</sequence>
<dbReference type="SUPFAM" id="SSF56601">
    <property type="entry name" value="beta-lactamase/transpeptidase-like"/>
    <property type="match status" value="1"/>
</dbReference>
<dbReference type="RefSeq" id="WP_320379037.1">
    <property type="nucleotide sequence ID" value="NZ_JAWDIQ010000001.1"/>
</dbReference>
<dbReference type="Proteomes" id="UP001275315">
    <property type="component" value="Unassembled WGS sequence"/>
</dbReference>
<accession>A0ABU5CPK9</accession>
<dbReference type="InterPro" id="IPR012338">
    <property type="entry name" value="Beta-lactam/transpept-like"/>
</dbReference>
<evidence type="ECO:0000256" key="1">
    <source>
        <dbReference type="ARBA" id="ARBA00022676"/>
    </source>
</evidence>
<comment type="caution">
    <text evidence="3">The sequence shown here is derived from an EMBL/GenBank/DDBJ whole genome shotgun (WGS) entry which is preliminary data.</text>
</comment>
<protein>
    <submittedName>
        <fullName evidence="3">Uncharacterized protein</fullName>
    </submittedName>
</protein>
<dbReference type="PANTHER" id="PTHR32282:SF29">
    <property type="entry name" value="PENICILLIN-BINDING PROTEIN 1A"/>
    <property type="match status" value="1"/>
</dbReference>
<gene>
    <name evidence="3" type="ORF">RWD45_06585</name>
</gene>
<evidence type="ECO:0000313" key="3">
    <source>
        <dbReference type="EMBL" id="MDY0408292.1"/>
    </source>
</evidence>
<evidence type="ECO:0000256" key="2">
    <source>
        <dbReference type="ARBA" id="ARBA00022679"/>
    </source>
</evidence>
<organism evidence="3 4">
    <name type="scientific">Paracerasibacillus soli</name>
    <dbReference type="NCBI Taxonomy" id="480284"/>
    <lineage>
        <taxon>Bacteria</taxon>
        <taxon>Bacillati</taxon>
        <taxon>Bacillota</taxon>
        <taxon>Bacilli</taxon>
        <taxon>Bacillales</taxon>
        <taxon>Bacillaceae</taxon>
        <taxon>Paracerasibacillus</taxon>
    </lineage>
</organism>
<keyword evidence="1" id="KW-0328">Glycosyltransferase</keyword>
<name>A0ABU5CPK9_9BACI</name>
<dbReference type="EMBL" id="JAWDIQ010000001">
    <property type="protein sequence ID" value="MDY0408292.1"/>
    <property type="molecule type" value="Genomic_DNA"/>
</dbReference>
<reference evidence="3 4" key="1">
    <citation type="submission" date="2023-10" db="EMBL/GenBank/DDBJ databases">
        <title>Virgibacillus soli CC-YMP-6 genome.</title>
        <authorList>
            <person name="Miliotis G."/>
            <person name="Sengupta P."/>
            <person name="Hameed A."/>
            <person name="Chuvochina M."/>
            <person name="Mcdonagh F."/>
            <person name="Simpson A.C."/>
            <person name="Singh N.K."/>
            <person name="Rekha P.D."/>
            <person name="Raman K."/>
            <person name="Hugenholtz P."/>
            <person name="Venkateswaran K."/>
        </authorList>
    </citation>
    <scope>NUCLEOTIDE SEQUENCE [LARGE SCALE GENOMIC DNA]</scope>
    <source>
        <strain evidence="3 4">CC-YMP-6</strain>
    </source>
</reference>
<dbReference type="Gene3D" id="1.10.3810.10">
    <property type="entry name" value="Biosynthetic peptidoglycan transglycosylase-like"/>
    <property type="match status" value="1"/>
</dbReference>
<keyword evidence="4" id="KW-1185">Reference proteome</keyword>
<evidence type="ECO:0000313" key="4">
    <source>
        <dbReference type="Proteomes" id="UP001275315"/>
    </source>
</evidence>
<dbReference type="InterPro" id="IPR036950">
    <property type="entry name" value="PBP_transglycosylase"/>
</dbReference>
<dbReference type="Gene3D" id="3.40.710.10">
    <property type="entry name" value="DD-peptidase/beta-lactamase superfamily"/>
    <property type="match status" value="1"/>
</dbReference>
<dbReference type="PANTHER" id="PTHR32282">
    <property type="entry name" value="BINDING PROTEIN TRANSPEPTIDASE, PUTATIVE-RELATED"/>
    <property type="match status" value="1"/>
</dbReference>
<dbReference type="InterPro" id="IPR050396">
    <property type="entry name" value="Glycosyltr_51/Transpeptidase"/>
</dbReference>
<keyword evidence="2" id="KW-0808">Transferase</keyword>